<comment type="similarity">
    <text evidence="3">Belongs to the metallo-dependent hydrolases superfamily. Phosphotriesterase family.</text>
</comment>
<evidence type="ECO:0000256" key="3">
    <source>
        <dbReference type="PROSITE-ProRule" id="PRU00679"/>
    </source>
</evidence>
<sequence>METARGPVPLSSLGPVLSHEHLFINLMAERRGDGLLHDEALMARELAVFAKQGGGAIFDLTTAELTPGSTLDSERSFDARRAGQTRNPRAVEAVRRVSEATGVHVVLGTGRYRDPFLDPELIAELGVAGLAAEMVHDLTVGFADTGIRAGLIGEVGADKWFISEVEEQVFRAAAAASVQTGAPVYTHAARWTVGVEQSELLVSCGVAPEKIAIGHVDTVPSVDYAVELAARGHYVGIDTIYSTAPAALEHRVAQVLALVRAGHRDRILLAHDVCVASLLQANGGPGFGLVMGEFRAALLAAGIGEDEFRSMMVENPARYLAPSESGAAGTPKKRASPSA</sequence>
<gene>
    <name evidence="5" type="ORF">D3226_08005</name>
</gene>
<keyword evidence="1" id="KW-0479">Metal-binding</keyword>
<dbReference type="EMBL" id="QYAD01000002">
    <property type="protein sequence ID" value="MBL3689905.1"/>
    <property type="molecule type" value="Genomic_DNA"/>
</dbReference>
<dbReference type="PANTHER" id="PTHR10819:SF3">
    <property type="entry name" value="PHOSPHOTRIESTERASE-RELATED PROTEIN"/>
    <property type="match status" value="1"/>
</dbReference>
<feature type="region of interest" description="Disordered" evidence="4">
    <location>
        <begin position="69"/>
        <end position="88"/>
    </location>
</feature>
<accession>A0ABS1SPR9</accession>
<reference evidence="5 6" key="1">
    <citation type="submission" date="2018-09" db="EMBL/GenBank/DDBJ databases">
        <title>Comparative genomics of Leucobacter spp.</title>
        <authorList>
            <person name="Reis A.C."/>
            <person name="Kolvenbach B.A."/>
            <person name="Corvini P.F.X."/>
            <person name="Nunes O.C."/>
        </authorList>
    </citation>
    <scope>NUCLEOTIDE SEQUENCE [LARGE SCALE GENOMIC DNA]</scope>
    <source>
        <strain evidence="5 6">L-1</strain>
    </source>
</reference>
<comment type="caution">
    <text evidence="5">The sequence shown here is derived from an EMBL/GenBank/DDBJ whole genome shotgun (WGS) entry which is preliminary data.</text>
</comment>
<keyword evidence="2" id="KW-0378">Hydrolase</keyword>
<evidence type="ECO:0000256" key="1">
    <source>
        <dbReference type="ARBA" id="ARBA00022723"/>
    </source>
</evidence>
<keyword evidence="6" id="KW-1185">Reference proteome</keyword>
<feature type="compositionally biased region" description="Basic and acidic residues" evidence="4">
    <location>
        <begin position="72"/>
        <end position="81"/>
    </location>
</feature>
<evidence type="ECO:0008006" key="7">
    <source>
        <dbReference type="Google" id="ProtNLM"/>
    </source>
</evidence>
<dbReference type="InterPro" id="IPR001559">
    <property type="entry name" value="Phosphotriesterase"/>
</dbReference>
<dbReference type="Pfam" id="PF02126">
    <property type="entry name" value="PTE"/>
    <property type="match status" value="1"/>
</dbReference>
<dbReference type="InterPro" id="IPR032466">
    <property type="entry name" value="Metal_Hydrolase"/>
</dbReference>
<evidence type="ECO:0000313" key="6">
    <source>
        <dbReference type="Proteomes" id="UP001646141"/>
    </source>
</evidence>
<comment type="caution">
    <text evidence="3">Lacks conserved residue(s) required for the propagation of feature annotation.</text>
</comment>
<evidence type="ECO:0000256" key="4">
    <source>
        <dbReference type="SAM" id="MobiDB-lite"/>
    </source>
</evidence>
<dbReference type="PANTHER" id="PTHR10819">
    <property type="entry name" value="PHOSPHOTRIESTERASE-RELATED"/>
    <property type="match status" value="1"/>
</dbReference>
<proteinExistence type="inferred from homology"/>
<dbReference type="SUPFAM" id="SSF51556">
    <property type="entry name" value="Metallo-dependent hydrolases"/>
    <property type="match status" value="1"/>
</dbReference>
<name>A0ABS1SPR9_9MICO</name>
<evidence type="ECO:0000313" key="5">
    <source>
        <dbReference type="EMBL" id="MBL3689905.1"/>
    </source>
</evidence>
<organism evidence="5 6">
    <name type="scientific">Leucobacter chromiireducens subsp. chromiireducens</name>
    <dbReference type="NCBI Taxonomy" id="660067"/>
    <lineage>
        <taxon>Bacteria</taxon>
        <taxon>Bacillati</taxon>
        <taxon>Actinomycetota</taxon>
        <taxon>Actinomycetes</taxon>
        <taxon>Micrococcales</taxon>
        <taxon>Microbacteriaceae</taxon>
        <taxon>Leucobacter</taxon>
    </lineage>
</organism>
<evidence type="ECO:0000256" key="2">
    <source>
        <dbReference type="ARBA" id="ARBA00022801"/>
    </source>
</evidence>
<dbReference type="Proteomes" id="UP001646141">
    <property type="component" value="Unassembled WGS sequence"/>
</dbReference>
<dbReference type="PIRSF" id="PIRSF016839">
    <property type="entry name" value="PhP"/>
    <property type="match status" value="1"/>
</dbReference>
<dbReference type="Gene3D" id="3.20.20.140">
    <property type="entry name" value="Metal-dependent hydrolases"/>
    <property type="match status" value="1"/>
</dbReference>
<protein>
    <recommendedName>
        <fullName evidence="7">Phosphotriesterase-related protein</fullName>
    </recommendedName>
</protein>
<dbReference type="PROSITE" id="PS51347">
    <property type="entry name" value="PHOSPHOTRIESTERASE_2"/>
    <property type="match status" value="1"/>
</dbReference>